<feature type="region of interest" description="Disordered" evidence="1">
    <location>
        <begin position="56"/>
        <end position="84"/>
    </location>
</feature>
<organism evidence="2">
    <name type="scientific">Cacopsylla melanoneura</name>
    <dbReference type="NCBI Taxonomy" id="428564"/>
    <lineage>
        <taxon>Eukaryota</taxon>
        <taxon>Metazoa</taxon>
        <taxon>Ecdysozoa</taxon>
        <taxon>Arthropoda</taxon>
        <taxon>Hexapoda</taxon>
        <taxon>Insecta</taxon>
        <taxon>Pterygota</taxon>
        <taxon>Neoptera</taxon>
        <taxon>Paraneoptera</taxon>
        <taxon>Hemiptera</taxon>
        <taxon>Sternorrhyncha</taxon>
        <taxon>Psylloidea</taxon>
        <taxon>Psyllidae</taxon>
        <taxon>Psyllinae</taxon>
        <taxon>Cacopsylla</taxon>
    </lineage>
</organism>
<evidence type="ECO:0000256" key="1">
    <source>
        <dbReference type="SAM" id="MobiDB-lite"/>
    </source>
</evidence>
<sequence>MFNKCTDLFIRPCDGRQNVQHALRVVGRKPRGGASNGEADCGQGRAGGVAKARLQRVEQGEGTDERETARHGLANHSHDLSTRRCHTQTTRIQTTPEQCCQLTVHDNIVHL</sequence>
<accession>A0A8D8WML3</accession>
<feature type="compositionally biased region" description="Basic and acidic residues" evidence="1">
    <location>
        <begin position="56"/>
        <end position="82"/>
    </location>
</feature>
<dbReference type="AlphaFoldDB" id="A0A8D8WML3"/>
<dbReference type="EMBL" id="HBUF01211718">
    <property type="protein sequence ID" value="CAG6665762.1"/>
    <property type="molecule type" value="Transcribed_RNA"/>
</dbReference>
<evidence type="ECO:0000313" key="2">
    <source>
        <dbReference type="EMBL" id="CAG6665762.1"/>
    </source>
</evidence>
<reference evidence="2" key="1">
    <citation type="submission" date="2021-05" db="EMBL/GenBank/DDBJ databases">
        <authorList>
            <person name="Alioto T."/>
            <person name="Alioto T."/>
            <person name="Gomez Garrido J."/>
        </authorList>
    </citation>
    <scope>NUCLEOTIDE SEQUENCE</scope>
</reference>
<name>A0A8D8WML3_9HEMI</name>
<protein>
    <submittedName>
        <fullName evidence="2">Uncharacterized protein</fullName>
    </submittedName>
</protein>
<proteinExistence type="predicted"/>